<evidence type="ECO:0000313" key="2">
    <source>
        <dbReference type="Proteomes" id="UP000637383"/>
    </source>
</evidence>
<evidence type="ECO:0000313" key="1">
    <source>
        <dbReference type="EMBL" id="MBD2739479.1"/>
    </source>
</evidence>
<comment type="caution">
    <text evidence="1">The sequence shown here is derived from an EMBL/GenBank/DDBJ whole genome shotgun (WGS) entry which is preliminary data.</text>
</comment>
<gene>
    <name evidence="1" type="ORF">H6H03_37445</name>
</gene>
<accession>A0ABR8KLH9</accession>
<protein>
    <submittedName>
        <fullName evidence="1">Uncharacterized protein</fullName>
    </submittedName>
</protein>
<dbReference type="EMBL" id="JACJTU010000088">
    <property type="protein sequence ID" value="MBD2739479.1"/>
    <property type="molecule type" value="Genomic_DNA"/>
</dbReference>
<dbReference type="Proteomes" id="UP000637383">
    <property type="component" value="Unassembled WGS sequence"/>
</dbReference>
<reference evidence="1 2" key="1">
    <citation type="journal article" date="2020" name="ISME J.">
        <title>Comparative genomics reveals insights into cyanobacterial evolution and habitat adaptation.</title>
        <authorList>
            <person name="Chen M.Y."/>
            <person name="Teng W.K."/>
            <person name="Zhao L."/>
            <person name="Hu C.X."/>
            <person name="Zhou Y.K."/>
            <person name="Han B.P."/>
            <person name="Song L.R."/>
            <person name="Shu W.S."/>
        </authorList>
    </citation>
    <scope>NUCLEOTIDE SEQUENCE [LARGE SCALE GENOMIC DNA]</scope>
    <source>
        <strain evidence="1 2">FACHB-159</strain>
    </source>
</reference>
<dbReference type="RefSeq" id="WP_190959978.1">
    <property type="nucleotide sequence ID" value="NZ_JACJTU010000088.1"/>
</dbReference>
<name>A0ABR8KLH9_9NOSO</name>
<keyword evidence="2" id="KW-1185">Reference proteome</keyword>
<sequence length="53" mass="5733">MFAFLTSSNRIKADDHISNINALVKVIPLLDIGLKQAIARTNIHTFGKAIAAV</sequence>
<proteinExistence type="predicted"/>
<organism evidence="1 2">
    <name type="scientific">Nostoc paludosum FACHB-159</name>
    <dbReference type="NCBI Taxonomy" id="2692908"/>
    <lineage>
        <taxon>Bacteria</taxon>
        <taxon>Bacillati</taxon>
        <taxon>Cyanobacteriota</taxon>
        <taxon>Cyanophyceae</taxon>
        <taxon>Nostocales</taxon>
        <taxon>Nostocaceae</taxon>
        <taxon>Nostoc</taxon>
    </lineage>
</organism>